<dbReference type="EMBL" id="SDEE01000114">
    <property type="protein sequence ID" value="RXW21272.1"/>
    <property type="molecule type" value="Genomic_DNA"/>
</dbReference>
<dbReference type="AlphaFoldDB" id="A0A4Q2DQ14"/>
<evidence type="ECO:0000313" key="2">
    <source>
        <dbReference type="Proteomes" id="UP000290288"/>
    </source>
</evidence>
<evidence type="ECO:0000313" key="1">
    <source>
        <dbReference type="EMBL" id="RXW21272.1"/>
    </source>
</evidence>
<name>A0A4Q2DQ14_9AGAR</name>
<comment type="caution">
    <text evidence="1">The sequence shown here is derived from an EMBL/GenBank/DDBJ whole genome shotgun (WGS) entry which is preliminary data.</text>
</comment>
<proteinExistence type="predicted"/>
<sequence length="237" mass="27754">MRLYQRREPGSIDALALAEMVRSRKKQFYDSEEIQSRFEPLTEVDLQNYDVENLDIQWKQAISKIAGDSECVNNEDADTDSNGEDNLEDIASKMEDILRNKFIRDWFEYHHPDPQADCNCEEDHDRGRADTDLHRELDQGMRTMENLDLEKYRDVTVLARRNIPSQLRCVQKMDSSSIPGDEVFDFRSRAEKLLNKWKPFILRDVLASPYLWKYHGNGARPMCYHPPSFDQTANEGT</sequence>
<keyword evidence="2" id="KW-1185">Reference proteome</keyword>
<dbReference type="Proteomes" id="UP000290288">
    <property type="component" value="Unassembled WGS sequence"/>
</dbReference>
<organism evidence="1 2">
    <name type="scientific">Candolleomyces aberdarensis</name>
    <dbReference type="NCBI Taxonomy" id="2316362"/>
    <lineage>
        <taxon>Eukaryota</taxon>
        <taxon>Fungi</taxon>
        <taxon>Dikarya</taxon>
        <taxon>Basidiomycota</taxon>
        <taxon>Agaricomycotina</taxon>
        <taxon>Agaricomycetes</taxon>
        <taxon>Agaricomycetidae</taxon>
        <taxon>Agaricales</taxon>
        <taxon>Agaricineae</taxon>
        <taxon>Psathyrellaceae</taxon>
        <taxon>Candolleomyces</taxon>
    </lineage>
</organism>
<gene>
    <name evidence="1" type="ORF">EST38_g4587</name>
</gene>
<protein>
    <submittedName>
        <fullName evidence="1">Uncharacterized protein</fullName>
    </submittedName>
</protein>
<accession>A0A4Q2DQ14</accession>
<reference evidence="1 2" key="1">
    <citation type="submission" date="2019-01" db="EMBL/GenBank/DDBJ databases">
        <title>Draft genome sequence of Psathyrella aberdarensis IHI B618.</title>
        <authorList>
            <person name="Buettner E."/>
            <person name="Kellner H."/>
        </authorList>
    </citation>
    <scope>NUCLEOTIDE SEQUENCE [LARGE SCALE GENOMIC DNA]</scope>
    <source>
        <strain evidence="1 2">IHI B618</strain>
    </source>
</reference>
<dbReference type="OrthoDB" id="3365698at2759"/>